<dbReference type="EMBL" id="CP127162">
    <property type="protein sequence ID" value="WIV18899.1"/>
    <property type="molecule type" value="Genomic_DNA"/>
</dbReference>
<gene>
    <name evidence="3" type="ORF">QPK24_21660</name>
</gene>
<organism evidence="3 4">
    <name type="scientific">Paenibacillus polygoni</name>
    <dbReference type="NCBI Taxonomy" id="3050112"/>
    <lineage>
        <taxon>Bacteria</taxon>
        <taxon>Bacillati</taxon>
        <taxon>Bacillota</taxon>
        <taxon>Bacilli</taxon>
        <taxon>Bacillales</taxon>
        <taxon>Paenibacillaceae</taxon>
        <taxon>Paenibacillus</taxon>
    </lineage>
</organism>
<sequence length="625" mass="73179">MKRKSISLCMIVKDEEESLERCLNSVKNKVDQIVIVDTGSKDRTVEIAKMYTNEVYYFKWIDDFAAARNASIRYATSDYILVLDADEYLLEDTNLYEMISMSADYYFVDMFNLLSYGQVMKHVAIRIFANNKGMFYENKLHEHLNTMDPRKNYTGKRSELTIYHSGYTDEVMKSKEKNKRNLPLMIKEVEEHPTAYNLFNMGKTYMWLGEYDKALLFFKKAYPLSKGLIFLPELITSLSYCLYVKKRYDEGLQVINNALEIFSEEVDMLHMQGRLYMDAGFYLDAIRSFTKCIELGDVGYTVTQGNGSYLSYFRLAEIYEHEYDLDKAYDVIIKALRINKSFAGGLQKFLTLITKANQPNVVKNLEYIFKIESIDDLKVALEVLYSIRSPLLNSYLEKYQVKTEPNVIASAYQYNKKYEDAKNAWLLSSNISEENNIDVLLLAIILQDLEMYELVKNKFNFTHSDRKLLADLLQRNSIKSSKLSPCIEQILEICIERLLVLQEYDIIQTVVEVIWRGSLESKLNVCSKFIEFGFYELAIDLLSELYKEHSNNVHTIELLGDVCFISGYKEDAEILYNRLVKLRPNYRSYERIYKFYVSLEDQHKMSDIIKKIKLKFPQVSWVKAN</sequence>
<feature type="repeat" description="TPR" evidence="1">
    <location>
        <begin position="195"/>
        <end position="228"/>
    </location>
</feature>
<accession>A0ABY8X2I7</accession>
<dbReference type="InterPro" id="IPR011990">
    <property type="entry name" value="TPR-like_helical_dom_sf"/>
</dbReference>
<keyword evidence="3" id="KW-0808">Transferase</keyword>
<dbReference type="Gene3D" id="3.90.550.10">
    <property type="entry name" value="Spore Coat Polysaccharide Biosynthesis Protein SpsA, Chain A"/>
    <property type="match status" value="1"/>
</dbReference>
<feature type="domain" description="Glycosyltransferase 2-like" evidence="2">
    <location>
        <begin position="7"/>
        <end position="104"/>
    </location>
</feature>
<dbReference type="RefSeq" id="WP_285744618.1">
    <property type="nucleotide sequence ID" value="NZ_CP127162.1"/>
</dbReference>
<dbReference type="EC" id="2.4.-.-" evidence="3"/>
<keyword evidence="3" id="KW-0328">Glycosyltransferase</keyword>
<dbReference type="SUPFAM" id="SSF48452">
    <property type="entry name" value="TPR-like"/>
    <property type="match status" value="2"/>
</dbReference>
<dbReference type="GO" id="GO:0016757">
    <property type="term" value="F:glycosyltransferase activity"/>
    <property type="evidence" value="ECO:0007669"/>
    <property type="project" value="UniProtKB-KW"/>
</dbReference>
<dbReference type="InterPro" id="IPR029044">
    <property type="entry name" value="Nucleotide-diphossugar_trans"/>
</dbReference>
<dbReference type="Pfam" id="PF00535">
    <property type="entry name" value="Glycos_transf_2"/>
    <property type="match status" value="1"/>
</dbReference>
<protein>
    <submittedName>
        <fullName evidence="3">Glycosyltransferase</fullName>
        <ecNumber evidence="3">2.4.-.-</ecNumber>
    </submittedName>
</protein>
<dbReference type="PANTHER" id="PTHR43630:SF2">
    <property type="entry name" value="GLYCOSYLTRANSFERASE"/>
    <property type="match status" value="1"/>
</dbReference>
<keyword evidence="1" id="KW-0802">TPR repeat</keyword>
<dbReference type="InterPro" id="IPR019734">
    <property type="entry name" value="TPR_rpt"/>
</dbReference>
<proteinExistence type="predicted"/>
<dbReference type="InterPro" id="IPR001173">
    <property type="entry name" value="Glyco_trans_2-like"/>
</dbReference>
<evidence type="ECO:0000313" key="4">
    <source>
        <dbReference type="Proteomes" id="UP001236415"/>
    </source>
</evidence>
<dbReference type="PROSITE" id="PS50005">
    <property type="entry name" value="TPR"/>
    <property type="match status" value="1"/>
</dbReference>
<evidence type="ECO:0000256" key="1">
    <source>
        <dbReference type="PROSITE-ProRule" id="PRU00339"/>
    </source>
</evidence>
<dbReference type="SMART" id="SM00028">
    <property type="entry name" value="TPR"/>
    <property type="match status" value="5"/>
</dbReference>
<name>A0ABY8X2I7_9BACL</name>
<dbReference type="Gene3D" id="1.25.40.10">
    <property type="entry name" value="Tetratricopeptide repeat domain"/>
    <property type="match status" value="2"/>
</dbReference>
<dbReference type="SUPFAM" id="SSF53448">
    <property type="entry name" value="Nucleotide-diphospho-sugar transferases"/>
    <property type="match status" value="1"/>
</dbReference>
<evidence type="ECO:0000259" key="2">
    <source>
        <dbReference type="Pfam" id="PF00535"/>
    </source>
</evidence>
<dbReference type="Pfam" id="PF13181">
    <property type="entry name" value="TPR_8"/>
    <property type="match status" value="1"/>
</dbReference>
<evidence type="ECO:0000313" key="3">
    <source>
        <dbReference type="EMBL" id="WIV18899.1"/>
    </source>
</evidence>
<dbReference type="PANTHER" id="PTHR43630">
    <property type="entry name" value="POLY-BETA-1,6-N-ACETYL-D-GLUCOSAMINE SYNTHASE"/>
    <property type="match status" value="1"/>
</dbReference>
<reference evidence="3 4" key="1">
    <citation type="submission" date="2023-06" db="EMBL/GenBank/DDBJ databases">
        <title>Paenibacillus polygonum sp. nov., an endophytic bacterium, isolated from Polygonum lapathifolium L. in Nanji Wetland National Nature Reserve, South of Poyang Lake, Jiangxi Province, China.</title>
        <authorList>
            <person name="Yu Z."/>
        </authorList>
    </citation>
    <scope>NUCLEOTIDE SEQUENCE [LARGE SCALE GENOMIC DNA]</scope>
    <source>
        <strain evidence="3 4">C31</strain>
    </source>
</reference>
<keyword evidence="4" id="KW-1185">Reference proteome</keyword>
<dbReference type="Proteomes" id="UP001236415">
    <property type="component" value="Chromosome"/>
</dbReference>
<dbReference type="CDD" id="cd02511">
    <property type="entry name" value="Beta4Glucosyltransferase"/>
    <property type="match status" value="1"/>
</dbReference>